<dbReference type="RefSeq" id="WP_093157700.1">
    <property type="nucleotide sequence ID" value="NZ_FNEK01000031.1"/>
</dbReference>
<feature type="transmembrane region" description="Helical" evidence="6">
    <location>
        <begin position="195"/>
        <end position="217"/>
    </location>
</feature>
<sequence length="224" mass="25212">MKRYIAPLLIGLIGAGILISLGVWQVQRLAWKEAILAEIDQRILAVPVPVPVEPDPETDQYLPVEVTGTIGPRELHFLVSTRKLGPGFRIITALETEQGRRLLLDHGFVPTDAKQAERRSRYVTAIGNLHWPQERDRFTPENDPEKNYWYAREVPLLAEALETEPVLVVARDMTPADPTVTPLPVDSSGIPNDHLGYAVTWFGLALCWLGMTALQLWRISRRNP</sequence>
<dbReference type="GO" id="GO:0005886">
    <property type="term" value="C:plasma membrane"/>
    <property type="evidence" value="ECO:0007669"/>
    <property type="project" value="UniProtKB-SubCell"/>
</dbReference>
<proteinExistence type="inferred from homology"/>
<dbReference type="Pfam" id="PF02104">
    <property type="entry name" value="SURF1"/>
    <property type="match status" value="1"/>
</dbReference>
<organism evidence="7 8">
    <name type="scientific">Aliiruegeria lutimaris</name>
    <dbReference type="NCBI Taxonomy" id="571298"/>
    <lineage>
        <taxon>Bacteria</taxon>
        <taxon>Pseudomonadati</taxon>
        <taxon>Pseudomonadota</taxon>
        <taxon>Alphaproteobacteria</taxon>
        <taxon>Rhodobacterales</taxon>
        <taxon>Roseobacteraceae</taxon>
        <taxon>Aliiruegeria</taxon>
    </lineage>
</organism>
<keyword evidence="4 6" id="KW-1133">Transmembrane helix</keyword>
<comment type="similarity">
    <text evidence="2 6">Belongs to the SURF1 family.</text>
</comment>
<dbReference type="InterPro" id="IPR002994">
    <property type="entry name" value="Surf1/Shy1"/>
</dbReference>
<evidence type="ECO:0000256" key="4">
    <source>
        <dbReference type="ARBA" id="ARBA00022989"/>
    </source>
</evidence>
<dbReference type="InterPro" id="IPR045214">
    <property type="entry name" value="Surf1/Surf4"/>
</dbReference>
<comment type="caution">
    <text evidence="6">Lacks conserved residue(s) required for the propagation of feature annotation.</text>
</comment>
<dbReference type="Proteomes" id="UP000199382">
    <property type="component" value="Unassembled WGS sequence"/>
</dbReference>
<evidence type="ECO:0000256" key="2">
    <source>
        <dbReference type="ARBA" id="ARBA00007165"/>
    </source>
</evidence>
<keyword evidence="5 6" id="KW-0472">Membrane</keyword>
<evidence type="ECO:0000313" key="8">
    <source>
        <dbReference type="Proteomes" id="UP000199382"/>
    </source>
</evidence>
<keyword evidence="3 6" id="KW-0812">Transmembrane</keyword>
<dbReference type="OrthoDB" id="6079986at2"/>
<dbReference type="STRING" id="571298.SAMN04488026_103130"/>
<dbReference type="AlphaFoldDB" id="A0A1G8Z8C4"/>
<dbReference type="PANTHER" id="PTHR23427">
    <property type="entry name" value="SURFEIT LOCUS PROTEIN"/>
    <property type="match status" value="1"/>
</dbReference>
<dbReference type="PROSITE" id="PS50895">
    <property type="entry name" value="SURF1"/>
    <property type="match status" value="1"/>
</dbReference>
<dbReference type="CDD" id="cd06662">
    <property type="entry name" value="SURF1"/>
    <property type="match status" value="1"/>
</dbReference>
<dbReference type="EMBL" id="FNEK01000031">
    <property type="protein sequence ID" value="SDK10874.1"/>
    <property type="molecule type" value="Genomic_DNA"/>
</dbReference>
<reference evidence="7 8" key="1">
    <citation type="submission" date="2016-10" db="EMBL/GenBank/DDBJ databases">
        <authorList>
            <person name="de Groot N.N."/>
        </authorList>
    </citation>
    <scope>NUCLEOTIDE SEQUENCE [LARGE SCALE GENOMIC DNA]</scope>
    <source>
        <strain evidence="7 8">DSM 25294</strain>
    </source>
</reference>
<accession>A0A1G8Z8C4</accession>
<evidence type="ECO:0000256" key="6">
    <source>
        <dbReference type="RuleBase" id="RU363076"/>
    </source>
</evidence>
<protein>
    <recommendedName>
        <fullName evidence="6">SURF1-like protein</fullName>
    </recommendedName>
</protein>
<comment type="subcellular location">
    <subcellularLocation>
        <location evidence="6">Cell membrane</location>
        <topology evidence="6">Multi-pass membrane protein</topology>
    </subcellularLocation>
    <subcellularLocation>
        <location evidence="1">Membrane</location>
    </subcellularLocation>
</comment>
<name>A0A1G8Z8C4_9RHOB</name>
<keyword evidence="6" id="KW-1003">Cell membrane</keyword>
<dbReference type="PANTHER" id="PTHR23427:SF2">
    <property type="entry name" value="SURFEIT LOCUS PROTEIN 1"/>
    <property type="match status" value="1"/>
</dbReference>
<evidence type="ECO:0000256" key="3">
    <source>
        <dbReference type="ARBA" id="ARBA00022692"/>
    </source>
</evidence>
<gene>
    <name evidence="7" type="ORF">SAMN04488026_103130</name>
</gene>
<evidence type="ECO:0000256" key="1">
    <source>
        <dbReference type="ARBA" id="ARBA00004370"/>
    </source>
</evidence>
<evidence type="ECO:0000256" key="5">
    <source>
        <dbReference type="ARBA" id="ARBA00023136"/>
    </source>
</evidence>
<evidence type="ECO:0000313" key="7">
    <source>
        <dbReference type="EMBL" id="SDK10874.1"/>
    </source>
</evidence>
<keyword evidence="8" id="KW-1185">Reference proteome</keyword>